<dbReference type="Proteomes" id="UP000001294">
    <property type="component" value="Unassembled WGS sequence"/>
</dbReference>
<dbReference type="SUPFAM" id="SSF47336">
    <property type="entry name" value="ACP-like"/>
    <property type="match status" value="1"/>
</dbReference>
<sequence>MLDDLLLEAAVCIPHASIDPTGPFPIRPRFGNTKIHRAEPSGTEAIRTKNLNLALTNDRKQVRSPRLRYGLEGNSLVGVNFSDLTTLCVSGGPSLKDTIIMAAGRTQIIQNTWSAGKDSTIAVEGNLADLFNTHVRVWKEARTINRSLQWSKKFHPCWGCESDRARENTDMCSIFSSLKLQILNVTKFRFHPVMSIKIEAVAAAPNPVFVPLTQVNGDNKPNSMQPLRLEPHEIKDDTDLVELSINSLMGMELAQEVQAAFKCALDNIPPEAKEATDSFVAKNNSAMYHDKVMPRPRGRFRNVANSPIDFVWIEQAKYFFEQLVSRLPAGNEALRILEMGGGTGGTTSNIVPLLARLKVPVFKVVNINITPDPKLLHNQRIFLATNCVHATRDLSVSLSSLSVFIEGWWLFEDGRNHALSPATYWEKVLRSVRYDHVEWTEENRPESEIQRVIMTHASERRSENRELGTSLSLSLITTLVDSLRKKARVSCELVSKYIAAWKQSGFLS</sequence>
<dbReference type="HOGENOM" id="CLU_536474_0_0_1"/>
<keyword evidence="3" id="KW-1185">Reference proteome</keyword>
<dbReference type="InterPro" id="IPR036736">
    <property type="entry name" value="ACP-like_sf"/>
</dbReference>
<dbReference type="InterPro" id="IPR009081">
    <property type="entry name" value="PP-bd_ACP"/>
</dbReference>
<dbReference type="STRING" id="441960.B6Q4G7"/>
<evidence type="ECO:0000259" key="1">
    <source>
        <dbReference type="Pfam" id="PF00550"/>
    </source>
</evidence>
<name>B6Q4G7_TALMQ</name>
<dbReference type="VEuPathDB" id="FungiDB:PMAA_030890"/>
<dbReference type="Gene3D" id="1.10.1200.10">
    <property type="entry name" value="ACP-like"/>
    <property type="match status" value="1"/>
</dbReference>
<accession>B6Q4G7</accession>
<gene>
    <name evidence="2" type="ORF">PMAA_030890</name>
</gene>
<proteinExistence type="predicted"/>
<organism evidence="2 3">
    <name type="scientific">Talaromyces marneffei (strain ATCC 18224 / CBS 334.59 / QM 7333)</name>
    <name type="common">Penicillium marneffei</name>
    <dbReference type="NCBI Taxonomy" id="441960"/>
    <lineage>
        <taxon>Eukaryota</taxon>
        <taxon>Fungi</taxon>
        <taxon>Dikarya</taxon>
        <taxon>Ascomycota</taxon>
        <taxon>Pezizomycotina</taxon>
        <taxon>Eurotiomycetes</taxon>
        <taxon>Eurotiomycetidae</taxon>
        <taxon>Eurotiales</taxon>
        <taxon>Trichocomaceae</taxon>
        <taxon>Talaromyces</taxon>
        <taxon>Talaromyces sect. Talaromyces</taxon>
    </lineage>
</organism>
<dbReference type="AlphaFoldDB" id="B6Q4G7"/>
<dbReference type="Pfam" id="PF00550">
    <property type="entry name" value="PP-binding"/>
    <property type="match status" value="1"/>
</dbReference>
<reference evidence="3" key="1">
    <citation type="journal article" date="2015" name="Genome Announc.">
        <title>Genome sequence of the AIDS-associated pathogen Penicillium marneffei (ATCC18224) and its near taxonomic relative Talaromyces stipitatus (ATCC10500).</title>
        <authorList>
            <person name="Nierman W.C."/>
            <person name="Fedorova-Abrams N.D."/>
            <person name="Andrianopoulos A."/>
        </authorList>
    </citation>
    <scope>NUCLEOTIDE SEQUENCE [LARGE SCALE GENOMIC DNA]</scope>
    <source>
        <strain evidence="3">ATCC 18224 / CBS 334.59 / QM 7333</strain>
    </source>
</reference>
<feature type="domain" description="Carrier" evidence="1">
    <location>
        <begin position="227"/>
        <end position="266"/>
    </location>
</feature>
<dbReference type="EMBL" id="DS995899">
    <property type="protein sequence ID" value="EEA28273.1"/>
    <property type="molecule type" value="Genomic_DNA"/>
</dbReference>
<evidence type="ECO:0000313" key="3">
    <source>
        <dbReference type="Proteomes" id="UP000001294"/>
    </source>
</evidence>
<protein>
    <recommendedName>
        <fullName evidence="1">Carrier domain-containing protein</fullName>
    </recommendedName>
</protein>
<evidence type="ECO:0000313" key="2">
    <source>
        <dbReference type="EMBL" id="EEA28273.1"/>
    </source>
</evidence>